<organism evidence="2 3">
    <name type="scientific">Cinchona calisaya</name>
    <dbReference type="NCBI Taxonomy" id="153742"/>
    <lineage>
        <taxon>Eukaryota</taxon>
        <taxon>Viridiplantae</taxon>
        <taxon>Streptophyta</taxon>
        <taxon>Embryophyta</taxon>
        <taxon>Tracheophyta</taxon>
        <taxon>Spermatophyta</taxon>
        <taxon>Magnoliopsida</taxon>
        <taxon>eudicotyledons</taxon>
        <taxon>Gunneridae</taxon>
        <taxon>Pentapetalae</taxon>
        <taxon>asterids</taxon>
        <taxon>lamiids</taxon>
        <taxon>Gentianales</taxon>
        <taxon>Rubiaceae</taxon>
        <taxon>Cinchonoideae</taxon>
        <taxon>Cinchoneae</taxon>
        <taxon>Cinchona</taxon>
    </lineage>
</organism>
<protein>
    <recommendedName>
        <fullName evidence="4">MULE transposase domain-containing protein</fullName>
    </recommendedName>
</protein>
<keyword evidence="3" id="KW-1185">Reference proteome</keyword>
<dbReference type="EMBL" id="JBJUIK010000004">
    <property type="protein sequence ID" value="KAL3529664.1"/>
    <property type="molecule type" value="Genomic_DNA"/>
</dbReference>
<evidence type="ECO:0000313" key="2">
    <source>
        <dbReference type="EMBL" id="KAL3529664.1"/>
    </source>
</evidence>
<gene>
    <name evidence="2" type="ORF">ACH5RR_008986</name>
</gene>
<proteinExistence type="predicted"/>
<evidence type="ECO:0000256" key="1">
    <source>
        <dbReference type="SAM" id="MobiDB-lite"/>
    </source>
</evidence>
<dbReference type="PANTHER" id="PTHR31973">
    <property type="entry name" value="POLYPROTEIN, PUTATIVE-RELATED"/>
    <property type="match status" value="1"/>
</dbReference>
<accession>A0ABD3AD46</accession>
<name>A0ABD3AD46_9GENT</name>
<dbReference type="PANTHER" id="PTHR31973:SF191">
    <property type="entry name" value="OS05G0489400 PROTEIN"/>
    <property type="match status" value="1"/>
</dbReference>
<feature type="region of interest" description="Disordered" evidence="1">
    <location>
        <begin position="1"/>
        <end position="23"/>
    </location>
</feature>
<dbReference type="Proteomes" id="UP001630127">
    <property type="component" value="Unassembled WGS sequence"/>
</dbReference>
<dbReference type="AlphaFoldDB" id="A0ABD3AD46"/>
<evidence type="ECO:0000313" key="3">
    <source>
        <dbReference type="Proteomes" id="UP001630127"/>
    </source>
</evidence>
<reference evidence="2 3" key="1">
    <citation type="submission" date="2024-11" db="EMBL/GenBank/DDBJ databases">
        <title>A near-complete genome assembly of Cinchona calisaya.</title>
        <authorList>
            <person name="Lian D.C."/>
            <person name="Zhao X.W."/>
            <person name="Wei L."/>
        </authorList>
    </citation>
    <scope>NUCLEOTIDE SEQUENCE [LARGE SCALE GENOMIC DNA]</scope>
    <source>
        <tissue evidence="2">Nenye</tissue>
    </source>
</reference>
<sequence>MRGKEWREKMGKGDRGGIGDMRRETEKKIQVNKESYFLNSNELNNTYSSLDEDVRQTSRMYICFEASKRGSREGCKRVVGVDGCHLRRPHLRVLLAVVGIDPNDCIYPITYAVVEKENKNSWKRFIEYLQYDLEIDDQQN</sequence>
<comment type="caution">
    <text evidence="2">The sequence shown here is derived from an EMBL/GenBank/DDBJ whole genome shotgun (WGS) entry which is preliminary data.</text>
</comment>
<evidence type="ECO:0008006" key="4">
    <source>
        <dbReference type="Google" id="ProtNLM"/>
    </source>
</evidence>